<reference evidence="1 2" key="1">
    <citation type="submission" date="2014-07" db="EMBL/GenBank/DDBJ databases">
        <title>Complete genome sequence of Corynebacterium atypicum DSM 44849: identifiction of the mycolic acid biosynthesis genes.</title>
        <authorList>
            <person name="Tippelt A."/>
            <person name="Mollmann S."/>
            <person name="Albersmeier A."/>
            <person name="Jaenicke S."/>
            <person name="Ruckert C."/>
            <person name="Tauch A."/>
        </authorList>
    </citation>
    <scope>NUCLEOTIDE SEQUENCE [LARGE SCALE GENOMIC DNA]</scope>
    <source>
        <strain evidence="1 2">R2070</strain>
    </source>
</reference>
<dbReference type="SUPFAM" id="SSF56784">
    <property type="entry name" value="HAD-like"/>
    <property type="match status" value="1"/>
</dbReference>
<dbReference type="Proteomes" id="UP000028504">
    <property type="component" value="Chromosome"/>
</dbReference>
<dbReference type="NCBIfam" id="TIGR01509">
    <property type="entry name" value="HAD-SF-IA-v3"/>
    <property type="match status" value="1"/>
</dbReference>
<dbReference type="PANTHER" id="PTHR18901:SF38">
    <property type="entry name" value="PSEUDOURIDINE-5'-PHOSPHATASE"/>
    <property type="match status" value="1"/>
</dbReference>
<dbReference type="InterPro" id="IPR006439">
    <property type="entry name" value="HAD-SF_hydro_IA"/>
</dbReference>
<keyword evidence="2" id="KW-1185">Reference proteome</keyword>
<dbReference type="PRINTS" id="PR00413">
    <property type="entry name" value="HADHALOGNASE"/>
</dbReference>
<evidence type="ECO:0000313" key="2">
    <source>
        <dbReference type="Proteomes" id="UP000028504"/>
    </source>
</evidence>
<sequence>MGLGETSGLSAVFFDMDGTMVDSEPLWGEATFELSEKLGRRITPEVRAATVGGSFPNTLRICAEFAGVTVTAAEARALKAEMFARVGELFTEHLRPNPGVRELLADLARAGIPTAVTTNTERPLADIAIDAVGSELFTTTVTGDQVPAFKPDPAMFLLAAQRVGADPAHCVVFEDSAAGMAGALAAGCVVVGLPGGAQESVPDGVRDLAELAGERSFAGVRARDVAAWWQLARRR</sequence>
<dbReference type="Gene3D" id="1.10.150.240">
    <property type="entry name" value="Putative phosphatase, domain 2"/>
    <property type="match status" value="1"/>
</dbReference>
<dbReference type="InterPro" id="IPR023198">
    <property type="entry name" value="PGP-like_dom2"/>
</dbReference>
<dbReference type="SFLD" id="SFLDS00003">
    <property type="entry name" value="Haloacid_Dehalogenase"/>
    <property type="match status" value="1"/>
</dbReference>
<dbReference type="PANTHER" id="PTHR18901">
    <property type="entry name" value="2-DEOXYGLUCOSE-6-PHOSPHATE PHOSPHATASE 2"/>
    <property type="match status" value="1"/>
</dbReference>
<name>A0ABN4DCH3_9CORY</name>
<dbReference type="InterPro" id="IPR036412">
    <property type="entry name" value="HAD-like_sf"/>
</dbReference>
<dbReference type="Pfam" id="PF00702">
    <property type="entry name" value="Hydrolase"/>
    <property type="match status" value="1"/>
</dbReference>
<organism evidence="1 2">
    <name type="scientific">Corynebacterium atypicum</name>
    <dbReference type="NCBI Taxonomy" id="191610"/>
    <lineage>
        <taxon>Bacteria</taxon>
        <taxon>Bacillati</taxon>
        <taxon>Actinomycetota</taxon>
        <taxon>Actinomycetes</taxon>
        <taxon>Mycobacteriales</taxon>
        <taxon>Corynebacteriaceae</taxon>
        <taxon>Corynebacterium</taxon>
    </lineage>
</organism>
<gene>
    <name evidence="1" type="ORF">CATYP_05210</name>
</gene>
<proteinExistence type="predicted"/>
<dbReference type="SFLD" id="SFLDG01129">
    <property type="entry name" value="C1.5:_HAD__Beta-PGM__Phosphata"/>
    <property type="match status" value="1"/>
</dbReference>
<dbReference type="SFLD" id="SFLDG01135">
    <property type="entry name" value="C1.5.6:_HAD__Beta-PGM__Phospha"/>
    <property type="match status" value="1"/>
</dbReference>
<protein>
    <submittedName>
        <fullName evidence="1">Phosphatase</fullName>
    </submittedName>
</protein>
<dbReference type="Gene3D" id="3.40.50.1000">
    <property type="entry name" value="HAD superfamily/HAD-like"/>
    <property type="match status" value="1"/>
</dbReference>
<dbReference type="EMBL" id="CP008944">
    <property type="protein sequence ID" value="AIG64125.1"/>
    <property type="molecule type" value="Genomic_DNA"/>
</dbReference>
<accession>A0ABN4DCH3</accession>
<evidence type="ECO:0000313" key="1">
    <source>
        <dbReference type="EMBL" id="AIG64125.1"/>
    </source>
</evidence>
<dbReference type="RefSeq" id="WP_038605452.1">
    <property type="nucleotide sequence ID" value="NZ_CP008944.1"/>
</dbReference>
<dbReference type="InterPro" id="IPR023214">
    <property type="entry name" value="HAD_sf"/>
</dbReference>